<dbReference type="Proteomes" id="UP000319801">
    <property type="component" value="Unassembled WGS sequence"/>
</dbReference>
<dbReference type="GO" id="GO:0043240">
    <property type="term" value="C:Fanconi anaemia nuclear complex"/>
    <property type="evidence" value="ECO:0007669"/>
    <property type="project" value="InterPro"/>
</dbReference>
<dbReference type="GO" id="GO:0006289">
    <property type="term" value="P:nucleotide-excision repair"/>
    <property type="evidence" value="ECO:0007669"/>
    <property type="project" value="TreeGrafter"/>
</dbReference>
<dbReference type="GO" id="GO:0036297">
    <property type="term" value="P:interstrand cross-link repair"/>
    <property type="evidence" value="ECO:0007669"/>
    <property type="project" value="InterPro"/>
</dbReference>
<name>A0A556TXM6_BAGYA</name>
<dbReference type="EMBL" id="VCAZ01000026">
    <property type="protein sequence ID" value="TSL10195.1"/>
    <property type="molecule type" value="Genomic_DNA"/>
</dbReference>
<dbReference type="AlphaFoldDB" id="A0A556TXM6"/>
<organism evidence="1 2">
    <name type="scientific">Bagarius yarrelli</name>
    <name type="common">Goonch</name>
    <name type="synonym">Bagrus yarrelli</name>
    <dbReference type="NCBI Taxonomy" id="175774"/>
    <lineage>
        <taxon>Eukaryota</taxon>
        <taxon>Metazoa</taxon>
        <taxon>Chordata</taxon>
        <taxon>Craniata</taxon>
        <taxon>Vertebrata</taxon>
        <taxon>Euteleostomi</taxon>
        <taxon>Actinopterygii</taxon>
        <taxon>Neopterygii</taxon>
        <taxon>Teleostei</taxon>
        <taxon>Ostariophysi</taxon>
        <taxon>Siluriformes</taxon>
        <taxon>Sisoridae</taxon>
        <taxon>Sisorinae</taxon>
        <taxon>Bagarius</taxon>
    </lineage>
</organism>
<dbReference type="PANTHER" id="PTHR16798">
    <property type="entry name" value="FANCONI ANEMIA GROUP C PROTEIN FANCC"/>
    <property type="match status" value="1"/>
</dbReference>
<dbReference type="OrthoDB" id="10046159at2759"/>
<proteinExistence type="predicted"/>
<dbReference type="GO" id="GO:0034599">
    <property type="term" value="P:cellular response to oxidative stress"/>
    <property type="evidence" value="ECO:0007669"/>
    <property type="project" value="TreeGrafter"/>
</dbReference>
<protein>
    <submittedName>
        <fullName evidence="1">Fanconi anemia group C protein</fullName>
    </submittedName>
</protein>
<dbReference type="PANTHER" id="PTHR16798:SF0">
    <property type="entry name" value="FANCONI ANEMIA GROUP C PROTEIN"/>
    <property type="match status" value="1"/>
</dbReference>
<comment type="caution">
    <text evidence="1">The sequence shown here is derived from an EMBL/GenBank/DDBJ whole genome shotgun (WGS) entry which is preliminary data.</text>
</comment>
<reference evidence="1 2" key="1">
    <citation type="journal article" date="2019" name="Genome Biol. Evol.">
        <title>Whole-Genome Sequencing of the Giant Devil Catfish, Bagarius yarrelli.</title>
        <authorList>
            <person name="Jiang W."/>
            <person name="Lv Y."/>
            <person name="Cheng L."/>
            <person name="Yang K."/>
            <person name="Chao B."/>
            <person name="Wang X."/>
            <person name="Li Y."/>
            <person name="Pan X."/>
            <person name="You X."/>
            <person name="Zhang Y."/>
            <person name="Yang J."/>
            <person name="Li J."/>
            <person name="Zhang X."/>
            <person name="Liu S."/>
            <person name="Sun C."/>
            <person name="Yang J."/>
            <person name="Shi Q."/>
        </authorList>
    </citation>
    <scope>NUCLEOTIDE SEQUENCE [LARGE SCALE GENOMIC DNA]</scope>
    <source>
        <strain evidence="1">JWS20170419001</strain>
        <tissue evidence="1">Muscle</tissue>
    </source>
</reference>
<accession>A0A556TXM6</accession>
<evidence type="ECO:0000313" key="1">
    <source>
        <dbReference type="EMBL" id="TSL10195.1"/>
    </source>
</evidence>
<gene>
    <name evidence="1" type="ORF">Baya_6312</name>
</gene>
<dbReference type="Pfam" id="PF02106">
    <property type="entry name" value="Fanconi_C"/>
    <property type="match status" value="4"/>
</dbReference>
<dbReference type="InterPro" id="IPR000686">
    <property type="entry name" value="FANCC"/>
</dbReference>
<keyword evidence="2" id="KW-1185">Reference proteome</keyword>
<evidence type="ECO:0000313" key="2">
    <source>
        <dbReference type="Proteomes" id="UP000319801"/>
    </source>
</evidence>
<sequence length="449" mass="50394">MKNATSSGLSDGEGSSERRFFESQFYRFTIMAPLSELQMRFWMDKAVQWGQATSLSAQQDSSTTEAMKQFPFVGQFLGRLCWNPYVTADGKFMLLLPFGGVTPNWNGETGLTAITYLQSFSSEPCISCRKLLLQCLWLLYSAEPQNVVENRANAWIRNLLCHLSSEDEGSMAHALEKHSGFPPPQYYSGCLKKMVSLLSREVTDSRITSDATSESKKLVMEDVALMALWSLSLSSLEQAVLLLLERVLSDPEIMPNLETVVADSLLPKASALHCHIFLIVNDVFSGHRAVYELWFLLVQCGHWVDVAGKLLVSVESEHSKPLLFLLMFYHHPTNRGHQSTQHNMVAKQAWSDLRSLFLAHTLSPERLTAVNKMLCTRSANFVLSLLLNFAVFSQASTSRTADVLQQVLTDAGVRHRAMCLLCLMQQRLKGEGGAVDARFRMLKDRLHTS</sequence>